<organism evidence="1 2">
    <name type="scientific">Anaeromicropila herbilytica</name>
    <dbReference type="NCBI Taxonomy" id="2785025"/>
    <lineage>
        <taxon>Bacteria</taxon>
        <taxon>Bacillati</taxon>
        <taxon>Bacillota</taxon>
        <taxon>Clostridia</taxon>
        <taxon>Lachnospirales</taxon>
        <taxon>Lachnospiraceae</taxon>
        <taxon>Anaeromicropila</taxon>
    </lineage>
</organism>
<dbReference type="EMBL" id="AP024169">
    <property type="protein sequence ID" value="BCN31766.1"/>
    <property type="molecule type" value="Genomic_DNA"/>
</dbReference>
<evidence type="ECO:0000313" key="1">
    <source>
        <dbReference type="EMBL" id="BCN31766.1"/>
    </source>
</evidence>
<proteinExistence type="predicted"/>
<sequence length="57" mass="6822">MKTSKKFEKKNSKLNVISIYHTVFDHHFDNVYFNNPNNIVKNNKYNNFIENKFLIAG</sequence>
<dbReference type="RefSeq" id="WP_271712860.1">
    <property type="nucleotide sequence ID" value="NZ_AP024169.1"/>
</dbReference>
<dbReference type="AlphaFoldDB" id="A0A7R7EMU6"/>
<keyword evidence="2" id="KW-1185">Reference proteome</keyword>
<evidence type="ECO:0000313" key="2">
    <source>
        <dbReference type="Proteomes" id="UP000595897"/>
    </source>
</evidence>
<gene>
    <name evidence="1" type="ORF">bsdtb5_30610</name>
</gene>
<accession>A0A7R7EMU6</accession>
<name>A0A7R7EMU6_9FIRM</name>
<reference evidence="1 2" key="1">
    <citation type="submission" date="2020-11" db="EMBL/GenBank/DDBJ databases">
        <title>Draft genome sequencing of a Lachnospiraceae strain isolated from anoxic soil subjected to BSD treatment.</title>
        <authorList>
            <person name="Uek A."/>
            <person name="Tonouchi A."/>
        </authorList>
    </citation>
    <scope>NUCLEOTIDE SEQUENCE [LARGE SCALE GENOMIC DNA]</scope>
    <source>
        <strain evidence="1 2">TB5</strain>
    </source>
</reference>
<dbReference type="KEGG" id="ahb:bsdtb5_30610"/>
<protein>
    <submittedName>
        <fullName evidence="1">Uncharacterized protein</fullName>
    </submittedName>
</protein>
<dbReference type="Proteomes" id="UP000595897">
    <property type="component" value="Chromosome"/>
</dbReference>